<protein>
    <submittedName>
        <fullName evidence="2">Uncharacterized protein</fullName>
    </submittedName>
</protein>
<organism evidence="2 3">
    <name type="scientific">Thalassovita mediterranea</name>
    <dbReference type="NCBI Taxonomy" id="340021"/>
    <lineage>
        <taxon>Bacteria</taxon>
        <taxon>Pseudomonadati</taxon>
        <taxon>Pseudomonadota</taxon>
        <taxon>Alphaproteobacteria</taxon>
        <taxon>Rhodobacterales</taxon>
        <taxon>Roseobacteraceae</taxon>
        <taxon>Thalassovita</taxon>
    </lineage>
</organism>
<accession>A0A0P1GP51</accession>
<evidence type="ECO:0000313" key="2">
    <source>
        <dbReference type="EMBL" id="CUH84296.1"/>
    </source>
</evidence>
<name>A0A0P1GP51_9RHOB</name>
<dbReference type="EMBL" id="CYSF01000006">
    <property type="protein sequence ID" value="CUH84296.1"/>
    <property type="molecule type" value="Genomic_DNA"/>
</dbReference>
<dbReference type="STRING" id="340021.TM5383_01504"/>
<dbReference type="OrthoDB" id="9814072at2"/>
<sequence>MREVFGGKLRRKLSRTGLQVCNINYQSDALMQMFLREPGVEVDILCWDGDIGAISVRADRGAWMTVPASDERWIGRTDLDLRAELASVTDEDDTGERARRDFINSANDESYRLKRLAGLISLPQTTDDLDYEVGRFMRHADTAERRRRAGGYRDLMGDLGDLPISESTTDQFDTTPGAVLGTQDSNDHTMG</sequence>
<dbReference type="AlphaFoldDB" id="A0A0P1GP51"/>
<feature type="compositionally biased region" description="Polar residues" evidence="1">
    <location>
        <begin position="165"/>
        <end position="174"/>
    </location>
</feature>
<dbReference type="Proteomes" id="UP000051681">
    <property type="component" value="Unassembled WGS sequence"/>
</dbReference>
<keyword evidence="3" id="KW-1185">Reference proteome</keyword>
<evidence type="ECO:0000256" key="1">
    <source>
        <dbReference type="SAM" id="MobiDB-lite"/>
    </source>
</evidence>
<reference evidence="2 3" key="1">
    <citation type="submission" date="2015-09" db="EMBL/GenBank/DDBJ databases">
        <authorList>
            <consortium name="Swine Surveillance"/>
        </authorList>
    </citation>
    <scope>NUCLEOTIDE SEQUENCE [LARGE SCALE GENOMIC DNA]</scope>
    <source>
        <strain evidence="2 3">CECT 8383</strain>
    </source>
</reference>
<gene>
    <name evidence="2" type="ORF">TM5383_01504</name>
</gene>
<dbReference type="RefSeq" id="WP_058318366.1">
    <property type="nucleotide sequence ID" value="NZ_CYSF01000006.1"/>
</dbReference>
<proteinExistence type="predicted"/>
<feature type="region of interest" description="Disordered" evidence="1">
    <location>
        <begin position="163"/>
        <end position="191"/>
    </location>
</feature>
<evidence type="ECO:0000313" key="3">
    <source>
        <dbReference type="Proteomes" id="UP000051681"/>
    </source>
</evidence>